<evidence type="ECO:0000313" key="2">
    <source>
        <dbReference type="EMBL" id="MDR7302336.1"/>
    </source>
</evidence>
<accession>A0AAE4CMF1</accession>
<feature type="region of interest" description="Disordered" evidence="1">
    <location>
        <begin position="121"/>
        <end position="148"/>
    </location>
</feature>
<gene>
    <name evidence="2" type="ORF">JOF55_002517</name>
</gene>
<feature type="region of interest" description="Disordered" evidence="1">
    <location>
        <begin position="80"/>
        <end position="108"/>
    </location>
</feature>
<dbReference type="Proteomes" id="UP001180845">
    <property type="component" value="Unassembled WGS sequence"/>
</dbReference>
<name>A0AAE4CMF1_9ACTN</name>
<dbReference type="AlphaFoldDB" id="A0AAE4CMF1"/>
<sequence length="148" mass="15961">MSAPEVADPEERAWMASVLESGWHAVTRSTCGGSVIATCGHRLYGPMHRRLGEEPPQDAARTVCAPCTQLAGVAPSRVPRVSPRVTWPTRDPDITWPEEDPDAEPTERIPDLESALVLLLDRTPNPGSSTLPGADRAEHTEIPLPQAA</sequence>
<proteinExistence type="predicted"/>
<evidence type="ECO:0000256" key="1">
    <source>
        <dbReference type="SAM" id="MobiDB-lite"/>
    </source>
</evidence>
<keyword evidence="3" id="KW-1185">Reference proteome</keyword>
<protein>
    <submittedName>
        <fullName evidence="2">Uncharacterized protein</fullName>
    </submittedName>
</protein>
<reference evidence="2" key="1">
    <citation type="submission" date="2023-07" db="EMBL/GenBank/DDBJ databases">
        <title>Sequencing the genomes of 1000 actinobacteria strains.</title>
        <authorList>
            <person name="Klenk H.-P."/>
        </authorList>
    </citation>
    <scope>NUCLEOTIDE SEQUENCE</scope>
    <source>
        <strain evidence="2">DSM 45977</strain>
    </source>
</reference>
<dbReference type="EMBL" id="JAVDXW010000001">
    <property type="protein sequence ID" value="MDR7302336.1"/>
    <property type="molecule type" value="Genomic_DNA"/>
</dbReference>
<organism evidence="2 3">
    <name type="scientific">Haloactinomyces albus</name>
    <dbReference type="NCBI Taxonomy" id="1352928"/>
    <lineage>
        <taxon>Bacteria</taxon>
        <taxon>Bacillati</taxon>
        <taxon>Actinomycetota</taxon>
        <taxon>Actinomycetes</taxon>
        <taxon>Actinopolysporales</taxon>
        <taxon>Actinopolysporaceae</taxon>
        <taxon>Haloactinomyces</taxon>
    </lineage>
</organism>
<dbReference type="RefSeq" id="WP_310273788.1">
    <property type="nucleotide sequence ID" value="NZ_JAVDXW010000001.1"/>
</dbReference>
<evidence type="ECO:0000313" key="3">
    <source>
        <dbReference type="Proteomes" id="UP001180845"/>
    </source>
</evidence>
<comment type="caution">
    <text evidence="2">The sequence shown here is derived from an EMBL/GenBank/DDBJ whole genome shotgun (WGS) entry which is preliminary data.</text>
</comment>